<reference evidence="10" key="1">
    <citation type="submission" date="2021-03" db="EMBL/GenBank/DDBJ databases">
        <authorList>
            <person name="Wang G."/>
        </authorList>
    </citation>
    <scope>NUCLEOTIDE SEQUENCE</scope>
    <source>
        <strain evidence="10">KCTC 12899</strain>
    </source>
</reference>
<evidence type="ECO:0000259" key="9">
    <source>
        <dbReference type="Pfam" id="PF00892"/>
    </source>
</evidence>
<proteinExistence type="inferred from homology"/>
<feature type="transmembrane region" description="Helical" evidence="8">
    <location>
        <begin position="154"/>
        <end position="170"/>
    </location>
</feature>
<evidence type="ECO:0000256" key="8">
    <source>
        <dbReference type="SAM" id="Phobius"/>
    </source>
</evidence>
<dbReference type="PANTHER" id="PTHR22911">
    <property type="entry name" value="ACYL-MALONYL CONDENSING ENZYME-RELATED"/>
    <property type="match status" value="1"/>
</dbReference>
<dbReference type="Proteomes" id="UP000664417">
    <property type="component" value="Unassembled WGS sequence"/>
</dbReference>
<comment type="similarity">
    <text evidence="2">Belongs to the EamA transporter family.</text>
</comment>
<feature type="transmembrane region" description="Helical" evidence="8">
    <location>
        <begin position="182"/>
        <end position="202"/>
    </location>
</feature>
<dbReference type="RefSeq" id="WP_207858984.1">
    <property type="nucleotide sequence ID" value="NZ_JAFREP010000008.1"/>
</dbReference>
<evidence type="ECO:0000313" key="11">
    <source>
        <dbReference type="Proteomes" id="UP000664417"/>
    </source>
</evidence>
<dbReference type="EMBL" id="JAFREP010000008">
    <property type="protein sequence ID" value="MBO1319165.1"/>
    <property type="molecule type" value="Genomic_DNA"/>
</dbReference>
<comment type="subcellular location">
    <subcellularLocation>
        <location evidence="1">Cell membrane</location>
        <topology evidence="1">Multi-pass membrane protein</topology>
    </subcellularLocation>
</comment>
<feature type="transmembrane region" description="Helical" evidence="8">
    <location>
        <begin position="107"/>
        <end position="125"/>
    </location>
</feature>
<keyword evidence="3" id="KW-0813">Transport</keyword>
<dbReference type="InterPro" id="IPR000620">
    <property type="entry name" value="EamA_dom"/>
</dbReference>
<dbReference type="InterPro" id="IPR004626">
    <property type="entry name" value="RarD"/>
</dbReference>
<dbReference type="GO" id="GO:0005886">
    <property type="term" value="C:plasma membrane"/>
    <property type="evidence" value="ECO:0007669"/>
    <property type="project" value="UniProtKB-SubCell"/>
</dbReference>
<keyword evidence="7 8" id="KW-0472">Membrane</keyword>
<keyword evidence="4" id="KW-1003">Cell membrane</keyword>
<dbReference type="Pfam" id="PF00892">
    <property type="entry name" value="EamA"/>
    <property type="match status" value="2"/>
</dbReference>
<accession>A0A8J7QJ44</accession>
<feature type="transmembrane region" description="Helical" evidence="8">
    <location>
        <begin position="271"/>
        <end position="292"/>
    </location>
</feature>
<feature type="domain" description="EamA" evidence="9">
    <location>
        <begin position="158"/>
        <end position="287"/>
    </location>
</feature>
<dbReference type="NCBIfam" id="TIGR00688">
    <property type="entry name" value="rarD"/>
    <property type="match status" value="1"/>
</dbReference>
<dbReference type="PANTHER" id="PTHR22911:SF137">
    <property type="entry name" value="SOLUTE CARRIER FAMILY 35 MEMBER G2-RELATED"/>
    <property type="match status" value="1"/>
</dbReference>
<keyword evidence="6 8" id="KW-1133">Transmembrane helix</keyword>
<feature type="transmembrane region" description="Helical" evidence="8">
    <location>
        <begin position="46"/>
        <end position="63"/>
    </location>
</feature>
<protein>
    <submittedName>
        <fullName evidence="10">EamA family transporter RarD</fullName>
    </submittedName>
</protein>
<feature type="domain" description="EamA" evidence="9">
    <location>
        <begin position="12"/>
        <end position="147"/>
    </location>
</feature>
<feature type="transmembrane region" description="Helical" evidence="8">
    <location>
        <begin position="75"/>
        <end position="95"/>
    </location>
</feature>
<evidence type="ECO:0000256" key="5">
    <source>
        <dbReference type="ARBA" id="ARBA00022692"/>
    </source>
</evidence>
<evidence type="ECO:0000256" key="1">
    <source>
        <dbReference type="ARBA" id="ARBA00004651"/>
    </source>
</evidence>
<keyword evidence="11" id="KW-1185">Reference proteome</keyword>
<dbReference type="SUPFAM" id="SSF103481">
    <property type="entry name" value="Multidrug resistance efflux transporter EmrE"/>
    <property type="match status" value="2"/>
</dbReference>
<feature type="transmembrane region" description="Helical" evidence="8">
    <location>
        <begin position="12"/>
        <end position="34"/>
    </location>
</feature>
<evidence type="ECO:0000256" key="3">
    <source>
        <dbReference type="ARBA" id="ARBA00022448"/>
    </source>
</evidence>
<evidence type="ECO:0000256" key="6">
    <source>
        <dbReference type="ARBA" id="ARBA00022989"/>
    </source>
</evidence>
<evidence type="ECO:0000313" key="10">
    <source>
        <dbReference type="EMBL" id="MBO1319165.1"/>
    </source>
</evidence>
<keyword evidence="5 8" id="KW-0812">Transmembrane</keyword>
<evidence type="ECO:0000256" key="7">
    <source>
        <dbReference type="ARBA" id="ARBA00023136"/>
    </source>
</evidence>
<sequence length="307" mass="33885">MSQSSTDEHRVGAAYALAAFLFWGFAALFFKLLATASAFEILAHRVWWSCVLLALLLRGMGKLRVALALFRDRQAMVTLLATALLVGSNWLVFIYSIVANRVLESSLGYFINPLVNVLLGMMFLGERLNPRQWFAVAAATAGVAYVTWQTGNLSWISLTLAGTFGLYGLLRKQTKVPAVEGLFVETVLLGPIALGAIFWFELNGQAAFLHQGRLIDLTFVLTGLVTTLPLLWFTAAARRLNLSTVGFFQYIAPSCMFLLGVFVFHEPFSRVQLVTFSLIWLGLVVFSLDSLYRMKKAGLKPAVTAAK</sequence>
<evidence type="ECO:0000256" key="2">
    <source>
        <dbReference type="ARBA" id="ARBA00007362"/>
    </source>
</evidence>
<organism evidence="10 11">
    <name type="scientific">Acanthopleuribacter pedis</name>
    <dbReference type="NCBI Taxonomy" id="442870"/>
    <lineage>
        <taxon>Bacteria</taxon>
        <taxon>Pseudomonadati</taxon>
        <taxon>Acidobacteriota</taxon>
        <taxon>Holophagae</taxon>
        <taxon>Acanthopleuribacterales</taxon>
        <taxon>Acanthopleuribacteraceae</taxon>
        <taxon>Acanthopleuribacter</taxon>
    </lineage>
</organism>
<comment type="caution">
    <text evidence="10">The sequence shown here is derived from an EMBL/GenBank/DDBJ whole genome shotgun (WGS) entry which is preliminary data.</text>
</comment>
<name>A0A8J7QJ44_9BACT</name>
<dbReference type="AlphaFoldDB" id="A0A8J7QJ44"/>
<feature type="transmembrane region" description="Helical" evidence="8">
    <location>
        <begin position="214"/>
        <end position="235"/>
    </location>
</feature>
<dbReference type="InterPro" id="IPR037185">
    <property type="entry name" value="EmrE-like"/>
</dbReference>
<gene>
    <name evidence="10" type="primary">rarD</name>
    <name evidence="10" type="ORF">J3U88_11900</name>
</gene>
<feature type="transmembrane region" description="Helical" evidence="8">
    <location>
        <begin position="247"/>
        <end position="265"/>
    </location>
</feature>
<evidence type="ECO:0000256" key="4">
    <source>
        <dbReference type="ARBA" id="ARBA00022475"/>
    </source>
</evidence>